<dbReference type="CDD" id="cd06170">
    <property type="entry name" value="LuxR_C_like"/>
    <property type="match status" value="1"/>
</dbReference>
<keyword evidence="6" id="KW-1185">Reference proteome</keyword>
<accession>A0AAE3DCQ5</accession>
<dbReference type="InterPro" id="IPR011990">
    <property type="entry name" value="TPR-like_helical_dom_sf"/>
</dbReference>
<dbReference type="RefSeq" id="WP_308459792.1">
    <property type="nucleotide sequence ID" value="NZ_JAJEPS010000013.1"/>
</dbReference>
<dbReference type="InterPro" id="IPR041617">
    <property type="entry name" value="TPR_MalT"/>
</dbReference>
<dbReference type="Pfam" id="PF00196">
    <property type="entry name" value="GerE"/>
    <property type="match status" value="1"/>
</dbReference>
<evidence type="ECO:0000256" key="2">
    <source>
        <dbReference type="ARBA" id="ARBA00023125"/>
    </source>
</evidence>
<dbReference type="PANTHER" id="PTHR44688">
    <property type="entry name" value="DNA-BINDING TRANSCRIPTIONAL ACTIVATOR DEVR_DOSR"/>
    <property type="match status" value="1"/>
</dbReference>
<dbReference type="SMART" id="SM00421">
    <property type="entry name" value="HTH_LUXR"/>
    <property type="match status" value="1"/>
</dbReference>
<evidence type="ECO:0000256" key="3">
    <source>
        <dbReference type="ARBA" id="ARBA00023163"/>
    </source>
</evidence>
<dbReference type="GO" id="GO:0003677">
    <property type="term" value="F:DNA binding"/>
    <property type="evidence" value="ECO:0007669"/>
    <property type="project" value="UniProtKB-KW"/>
</dbReference>
<evidence type="ECO:0000313" key="6">
    <source>
        <dbReference type="Proteomes" id="UP001198220"/>
    </source>
</evidence>
<dbReference type="PANTHER" id="PTHR44688:SF16">
    <property type="entry name" value="DNA-BINDING TRANSCRIPTIONAL ACTIVATOR DEVR_DOSR"/>
    <property type="match status" value="1"/>
</dbReference>
<reference evidence="5 6" key="1">
    <citation type="submission" date="2021-10" db="EMBL/GenBank/DDBJ databases">
        <title>Anaerobic single-cell dispensing facilitates the cultivation of human gut bacteria.</title>
        <authorList>
            <person name="Afrizal A."/>
        </authorList>
    </citation>
    <scope>NUCLEOTIDE SEQUENCE [LARGE SCALE GENOMIC DNA]</scope>
    <source>
        <strain evidence="5 6">CLA-AA-H276</strain>
    </source>
</reference>
<dbReference type="EMBL" id="JAJEPS010000013">
    <property type="protein sequence ID" value="MCC2127011.1"/>
    <property type="molecule type" value="Genomic_DNA"/>
</dbReference>
<keyword evidence="2" id="KW-0238">DNA-binding</keyword>
<gene>
    <name evidence="5" type="ORF">LKD36_12625</name>
</gene>
<protein>
    <submittedName>
        <fullName evidence="5">LuxR C-terminal-related transcriptional regulator</fullName>
    </submittedName>
</protein>
<dbReference type="Pfam" id="PF17874">
    <property type="entry name" value="TPR_MalT"/>
    <property type="match status" value="1"/>
</dbReference>
<dbReference type="GO" id="GO:0006355">
    <property type="term" value="P:regulation of DNA-templated transcription"/>
    <property type="evidence" value="ECO:0007669"/>
    <property type="project" value="InterPro"/>
</dbReference>
<evidence type="ECO:0000256" key="1">
    <source>
        <dbReference type="ARBA" id="ARBA00023015"/>
    </source>
</evidence>
<sequence length="790" mass="91254">MSDTYIHVKPAIEVQFQKCMERGRVLFFSAPCGFGKTVTAEKLIRQTGEKYRSVSGDRVPFEQLIEDPNWKILFVDDLQMMQEEKDLQALCSLIRENPDRRFILASRGLPPGCLMAFQYTGLMSVLHADVLLFDREDIRKLFQEWEVPVTDSELSGVTKESIGHPLGVVITIRHMAEGQTFGPELVAGAFREVFRYFETAIYKRFDLNIRRFLLELAPFEQFDLDMARIVSGDPRVGEMLDWLQRNTTMLRYDETQRFHFWPQFRAFLMWEMDREYPEEKKKTLYSRGGMYYELKEDFVHAMDCYIRGGDHSKVSELLIRSAELHPGMGHYYEMEKYYHSLPEKEILASPALMQAMSMLCAMEMDYEKSEQWYEALKQFAEQCDRMDAGGRQARSRLAWLDISLPQREVSGLTDTIPAVFRLLRGKEITLPPFSVTSTLPSIMNGGKDFSDWSKKDDMLYQVLRIPVEAVLGKDGVGLADCAIAESKFEKGEDITHRMLSLVQRAGEIQRNGTPDIEFAVTGLLIRSQMASGRSDDAVRTMEQLRTRFAENGLDRFLPNMDAMRCRMDLYVGDLDRADDWYREKAPRDLMKLNVMKRYQYLTQAMVELAAGKNQDVLLTLSSLELYCRTCRRHLDSIHLLIIRAIACWREKDKTWKTYLDEALDIAEEYQFIRPVSGYGAAVLPLLEECSRDDQDKWYLRLMAAVREQAAYYPAFLQPRTAPGESLTATELQILRLICADKSNAEIGKIMDIKLPTVKTHVSHILDKLGVSRRSEAKTAAKKRWLIPDHL</sequence>
<dbReference type="Pfam" id="PF25873">
    <property type="entry name" value="WHD_MalT"/>
    <property type="match status" value="1"/>
</dbReference>
<dbReference type="InterPro" id="IPR000792">
    <property type="entry name" value="Tscrpt_reg_LuxR_C"/>
</dbReference>
<dbReference type="SUPFAM" id="SSF52540">
    <property type="entry name" value="P-loop containing nucleoside triphosphate hydrolases"/>
    <property type="match status" value="1"/>
</dbReference>
<proteinExistence type="predicted"/>
<dbReference type="InterPro" id="IPR059106">
    <property type="entry name" value="WHD_MalT"/>
</dbReference>
<comment type="caution">
    <text evidence="5">The sequence shown here is derived from an EMBL/GenBank/DDBJ whole genome shotgun (WGS) entry which is preliminary data.</text>
</comment>
<organism evidence="5 6">
    <name type="scientific">Hominiventricola filiformis</name>
    <dbReference type="NCBI Taxonomy" id="2885352"/>
    <lineage>
        <taxon>Bacteria</taxon>
        <taxon>Bacillati</taxon>
        <taxon>Bacillota</taxon>
        <taxon>Clostridia</taxon>
        <taxon>Lachnospirales</taxon>
        <taxon>Lachnospiraceae</taxon>
        <taxon>Hominiventricola</taxon>
    </lineage>
</organism>
<dbReference type="Proteomes" id="UP001198220">
    <property type="component" value="Unassembled WGS sequence"/>
</dbReference>
<evidence type="ECO:0000313" key="5">
    <source>
        <dbReference type="EMBL" id="MCC2127011.1"/>
    </source>
</evidence>
<dbReference type="PRINTS" id="PR00038">
    <property type="entry name" value="HTHLUXR"/>
</dbReference>
<dbReference type="PROSITE" id="PS00622">
    <property type="entry name" value="HTH_LUXR_1"/>
    <property type="match status" value="1"/>
</dbReference>
<dbReference type="InterPro" id="IPR036388">
    <property type="entry name" value="WH-like_DNA-bd_sf"/>
</dbReference>
<dbReference type="Gene3D" id="1.25.40.10">
    <property type="entry name" value="Tetratricopeptide repeat domain"/>
    <property type="match status" value="1"/>
</dbReference>
<dbReference type="AlphaFoldDB" id="A0AAE3DCQ5"/>
<dbReference type="InterPro" id="IPR016032">
    <property type="entry name" value="Sig_transdc_resp-reg_C-effctor"/>
</dbReference>
<keyword evidence="1" id="KW-0805">Transcription regulation</keyword>
<name>A0AAE3DCQ5_9FIRM</name>
<dbReference type="Gene3D" id="1.10.10.10">
    <property type="entry name" value="Winged helix-like DNA-binding domain superfamily/Winged helix DNA-binding domain"/>
    <property type="match status" value="1"/>
</dbReference>
<keyword evidence="3" id="KW-0804">Transcription</keyword>
<feature type="domain" description="HTH luxR-type" evidence="4">
    <location>
        <begin position="719"/>
        <end position="784"/>
    </location>
</feature>
<dbReference type="PROSITE" id="PS50043">
    <property type="entry name" value="HTH_LUXR_2"/>
    <property type="match status" value="1"/>
</dbReference>
<dbReference type="SUPFAM" id="SSF46894">
    <property type="entry name" value="C-terminal effector domain of the bipartite response regulators"/>
    <property type="match status" value="1"/>
</dbReference>
<evidence type="ECO:0000259" key="4">
    <source>
        <dbReference type="PROSITE" id="PS50043"/>
    </source>
</evidence>
<dbReference type="InterPro" id="IPR027417">
    <property type="entry name" value="P-loop_NTPase"/>
</dbReference>